<evidence type="ECO:0000313" key="1">
    <source>
        <dbReference type="EMBL" id="MCE5166525.1"/>
    </source>
</evidence>
<reference evidence="1 2" key="1">
    <citation type="journal article" date="2021" name="BMC Genomics">
        <title>Datura genome reveals duplications of psychoactive alkaloid biosynthetic genes and high mutation rate following tissue culture.</title>
        <authorList>
            <person name="Rajewski A."/>
            <person name="Carter-House D."/>
            <person name="Stajich J."/>
            <person name="Litt A."/>
        </authorList>
    </citation>
    <scope>NUCLEOTIDE SEQUENCE [LARGE SCALE GENOMIC DNA]</scope>
    <source>
        <strain evidence="1">AR-01</strain>
    </source>
</reference>
<proteinExistence type="predicted"/>
<dbReference type="Proteomes" id="UP000823775">
    <property type="component" value="Unassembled WGS sequence"/>
</dbReference>
<sequence>MVSKARNPCFCIDKRGMKILLVKLLLIPGDINPVICSARAVPLQPKNNFCIANFVQKSSHRGSLESDQNILLLTSHNILIVEIKIIVQLVHSLQSWTVLVFVQLCKQS</sequence>
<comment type="caution">
    <text evidence="1">The sequence shown here is derived from an EMBL/GenBank/DDBJ whole genome shotgun (WGS) entry which is preliminary data.</text>
</comment>
<keyword evidence="2" id="KW-1185">Reference proteome</keyword>
<evidence type="ECO:0000313" key="2">
    <source>
        <dbReference type="Proteomes" id="UP000823775"/>
    </source>
</evidence>
<organism evidence="1 2">
    <name type="scientific">Datura stramonium</name>
    <name type="common">Jimsonweed</name>
    <name type="synonym">Common thornapple</name>
    <dbReference type="NCBI Taxonomy" id="4076"/>
    <lineage>
        <taxon>Eukaryota</taxon>
        <taxon>Viridiplantae</taxon>
        <taxon>Streptophyta</taxon>
        <taxon>Embryophyta</taxon>
        <taxon>Tracheophyta</taxon>
        <taxon>Spermatophyta</taxon>
        <taxon>Magnoliopsida</taxon>
        <taxon>eudicotyledons</taxon>
        <taxon>Gunneridae</taxon>
        <taxon>Pentapetalae</taxon>
        <taxon>asterids</taxon>
        <taxon>lamiids</taxon>
        <taxon>Solanales</taxon>
        <taxon>Solanaceae</taxon>
        <taxon>Solanoideae</taxon>
        <taxon>Datureae</taxon>
        <taxon>Datura</taxon>
    </lineage>
</organism>
<name>A0ABS8Y754_DATST</name>
<dbReference type="EMBL" id="JACEIK010025531">
    <property type="protein sequence ID" value="MCE5166525.1"/>
    <property type="molecule type" value="Genomic_DNA"/>
</dbReference>
<accession>A0ABS8Y754</accession>
<gene>
    <name evidence="1" type="ORF">HAX54_021233</name>
</gene>
<protein>
    <submittedName>
        <fullName evidence="1">Uncharacterized protein</fullName>
    </submittedName>
</protein>